<evidence type="ECO:0000313" key="1">
    <source>
        <dbReference type="EMBL" id="KAA3934810.1"/>
    </source>
</evidence>
<dbReference type="Proteomes" id="UP000323717">
    <property type="component" value="Unassembled WGS sequence"/>
</dbReference>
<evidence type="ECO:0000313" key="2">
    <source>
        <dbReference type="Proteomes" id="UP000323717"/>
    </source>
</evidence>
<reference evidence="1 2" key="1">
    <citation type="journal article" date="2019" name="Nat. Med.">
        <title>A library of human gut bacterial isolates paired with longitudinal multiomics data enables mechanistic microbiome research.</title>
        <authorList>
            <person name="Poyet M."/>
            <person name="Groussin M."/>
            <person name="Gibbons S.M."/>
            <person name="Avila-Pacheco J."/>
            <person name="Jiang X."/>
            <person name="Kearney S.M."/>
            <person name="Perrotta A.R."/>
            <person name="Berdy B."/>
            <person name="Zhao S."/>
            <person name="Lieberman T.D."/>
            <person name="Swanson P.K."/>
            <person name="Smith M."/>
            <person name="Roesemann S."/>
            <person name="Alexander J.E."/>
            <person name="Rich S.A."/>
            <person name="Livny J."/>
            <person name="Vlamakis H."/>
            <person name="Clish C."/>
            <person name="Bullock K."/>
            <person name="Deik A."/>
            <person name="Scott J."/>
            <person name="Pierce K.A."/>
            <person name="Xavier R.J."/>
            <person name="Alm E.J."/>
        </authorList>
    </citation>
    <scope>NUCLEOTIDE SEQUENCE [LARGE SCALE GENOMIC DNA]</scope>
    <source>
        <strain evidence="1 2">BIOML-A163</strain>
    </source>
</reference>
<name>A0A5M5BY36_BACOV</name>
<sequence length="24" mass="3172">VQYQYNVLRKRWEWIPQISVSYEW</sequence>
<protein>
    <submittedName>
        <fullName evidence="1">DUF4858 domain-containing protein</fullName>
    </submittedName>
</protein>
<gene>
    <name evidence="1" type="ORF">F3D71_28655</name>
</gene>
<dbReference type="AlphaFoldDB" id="A0A5M5BY36"/>
<dbReference type="EMBL" id="VWLE01000771">
    <property type="protein sequence ID" value="KAA3934810.1"/>
    <property type="molecule type" value="Genomic_DNA"/>
</dbReference>
<feature type="non-terminal residue" evidence="1">
    <location>
        <position position="1"/>
    </location>
</feature>
<accession>A0A5M5BY36</accession>
<proteinExistence type="predicted"/>
<organism evidence="1 2">
    <name type="scientific">Bacteroides ovatus</name>
    <dbReference type="NCBI Taxonomy" id="28116"/>
    <lineage>
        <taxon>Bacteria</taxon>
        <taxon>Pseudomonadati</taxon>
        <taxon>Bacteroidota</taxon>
        <taxon>Bacteroidia</taxon>
        <taxon>Bacteroidales</taxon>
        <taxon>Bacteroidaceae</taxon>
        <taxon>Bacteroides</taxon>
    </lineage>
</organism>
<comment type="caution">
    <text evidence="1">The sequence shown here is derived from an EMBL/GenBank/DDBJ whole genome shotgun (WGS) entry which is preliminary data.</text>
</comment>